<dbReference type="Gene3D" id="3.10.10.10">
    <property type="entry name" value="HIV Type 1 Reverse Transcriptase, subunit A, domain 1"/>
    <property type="match status" value="1"/>
</dbReference>
<dbReference type="PANTHER" id="PTHR24559:SF442">
    <property type="entry name" value="RNA-DIRECTED DNA POLYMERASE HOMOLOG"/>
    <property type="match status" value="1"/>
</dbReference>
<comment type="caution">
    <text evidence="2">The sequence shown here is derived from an EMBL/GenBank/DDBJ whole genome shotgun (WGS) entry which is preliminary data.</text>
</comment>
<reference evidence="2 3" key="1">
    <citation type="journal article" date="2022" name="G3 (Bethesda)">
        <title>Whole-genome sequence and methylome profiling of the almond [Prunus dulcis (Mill.) D.A. Webb] cultivar 'Nonpareil'.</title>
        <authorList>
            <person name="D'Amico-Willman K.M."/>
            <person name="Ouma W.Z."/>
            <person name="Meulia T."/>
            <person name="Sideli G.M."/>
            <person name="Gradziel T.M."/>
            <person name="Fresnedo-Ramirez J."/>
        </authorList>
    </citation>
    <scope>NUCLEOTIDE SEQUENCE [LARGE SCALE GENOMIC DNA]</scope>
    <source>
        <strain evidence="2">Clone GOH B32 T37-40</strain>
    </source>
</reference>
<proteinExistence type="predicted"/>
<dbReference type="InterPro" id="IPR000477">
    <property type="entry name" value="RT_dom"/>
</dbReference>
<keyword evidence="3" id="KW-1185">Reference proteome</keyword>
<protein>
    <recommendedName>
        <fullName evidence="1">Reverse transcriptase domain-containing protein</fullName>
    </recommendedName>
</protein>
<dbReference type="EMBL" id="JAJFAZ020000001">
    <property type="protein sequence ID" value="KAI5350806.1"/>
    <property type="molecule type" value="Genomic_DNA"/>
</dbReference>
<dbReference type="Pfam" id="PF00078">
    <property type="entry name" value="RVT_1"/>
    <property type="match status" value="1"/>
</dbReference>
<sequence length="154" mass="18226">MRDIQHQIDLVPEASFPKLPHYRMSPKENDILREKIGELLQKGFIQKSMSPFVVPELLVPKKDKTWRICVDNRVINKMTIKYIFPIPRLEDMLDMLKGSKVFSKIDLRSGYDQIHAKLIDEWTTAFKRKDDLSEWMVMLFILLNVPNTFIHLLN</sequence>
<dbReference type="SUPFAM" id="SSF56672">
    <property type="entry name" value="DNA/RNA polymerases"/>
    <property type="match status" value="1"/>
</dbReference>
<gene>
    <name evidence="2" type="ORF">L3X38_003697</name>
</gene>
<accession>A0AAD5F2B4</accession>
<evidence type="ECO:0000259" key="1">
    <source>
        <dbReference type="Pfam" id="PF00078"/>
    </source>
</evidence>
<dbReference type="Gene3D" id="3.30.70.270">
    <property type="match status" value="1"/>
</dbReference>
<name>A0AAD5F2B4_PRUDU</name>
<dbReference type="CDD" id="cd01647">
    <property type="entry name" value="RT_LTR"/>
    <property type="match status" value="1"/>
</dbReference>
<organism evidence="2 3">
    <name type="scientific">Prunus dulcis</name>
    <name type="common">Almond</name>
    <name type="synonym">Amygdalus dulcis</name>
    <dbReference type="NCBI Taxonomy" id="3755"/>
    <lineage>
        <taxon>Eukaryota</taxon>
        <taxon>Viridiplantae</taxon>
        <taxon>Streptophyta</taxon>
        <taxon>Embryophyta</taxon>
        <taxon>Tracheophyta</taxon>
        <taxon>Spermatophyta</taxon>
        <taxon>Magnoliopsida</taxon>
        <taxon>eudicotyledons</taxon>
        <taxon>Gunneridae</taxon>
        <taxon>Pentapetalae</taxon>
        <taxon>rosids</taxon>
        <taxon>fabids</taxon>
        <taxon>Rosales</taxon>
        <taxon>Rosaceae</taxon>
        <taxon>Amygdaloideae</taxon>
        <taxon>Amygdaleae</taxon>
        <taxon>Prunus</taxon>
    </lineage>
</organism>
<dbReference type="PANTHER" id="PTHR24559">
    <property type="entry name" value="TRANSPOSON TY3-I GAG-POL POLYPROTEIN"/>
    <property type="match status" value="1"/>
</dbReference>
<evidence type="ECO:0000313" key="2">
    <source>
        <dbReference type="EMBL" id="KAI5350806.1"/>
    </source>
</evidence>
<dbReference type="InterPro" id="IPR043502">
    <property type="entry name" value="DNA/RNA_pol_sf"/>
</dbReference>
<feature type="domain" description="Reverse transcriptase" evidence="1">
    <location>
        <begin position="59"/>
        <end position="135"/>
    </location>
</feature>
<evidence type="ECO:0000313" key="3">
    <source>
        <dbReference type="Proteomes" id="UP001054821"/>
    </source>
</evidence>
<dbReference type="AlphaFoldDB" id="A0AAD5F2B4"/>
<dbReference type="Proteomes" id="UP001054821">
    <property type="component" value="Chromosome 1"/>
</dbReference>
<dbReference type="InterPro" id="IPR053134">
    <property type="entry name" value="RNA-dir_DNA_polymerase"/>
</dbReference>
<dbReference type="InterPro" id="IPR043128">
    <property type="entry name" value="Rev_trsase/Diguanyl_cyclase"/>
</dbReference>